<accession>A0ABR4PUY7</accession>
<evidence type="ECO:0000313" key="2">
    <source>
        <dbReference type="EMBL" id="KAL3427183.1"/>
    </source>
</evidence>
<dbReference type="Pfam" id="PF09447">
    <property type="entry name" value="Cnl2_NKP2"/>
    <property type="match status" value="1"/>
</dbReference>
<dbReference type="EMBL" id="JBFCZG010000001">
    <property type="protein sequence ID" value="KAL3427183.1"/>
    <property type="molecule type" value="Genomic_DNA"/>
</dbReference>
<evidence type="ECO:0000313" key="3">
    <source>
        <dbReference type="Proteomes" id="UP001629113"/>
    </source>
</evidence>
<keyword evidence="1" id="KW-0175">Coiled coil</keyword>
<dbReference type="InterPro" id="IPR018565">
    <property type="entry name" value="Nkp2/Cnl2"/>
</dbReference>
<dbReference type="PANTHER" id="PTHR28064">
    <property type="entry name" value="INNER KINETOCHORE SUBUNIT NKP2"/>
    <property type="match status" value="1"/>
</dbReference>
<dbReference type="Proteomes" id="UP001629113">
    <property type="component" value="Unassembled WGS sequence"/>
</dbReference>
<comment type="caution">
    <text evidence="2">The sequence shown here is derived from an EMBL/GenBank/DDBJ whole genome shotgun (WGS) entry which is preliminary data.</text>
</comment>
<dbReference type="PANTHER" id="PTHR28064:SF1">
    <property type="entry name" value="INNER KINETOCHORE SUBUNIT NKP2"/>
    <property type="match status" value="1"/>
</dbReference>
<name>A0ABR4PUY7_9HELO</name>
<proteinExistence type="predicted"/>
<keyword evidence="3" id="KW-1185">Reference proteome</keyword>
<feature type="coiled-coil region" evidence="1">
    <location>
        <begin position="119"/>
        <end position="153"/>
    </location>
</feature>
<organism evidence="2 3">
    <name type="scientific">Phlyctema vagabunda</name>
    <dbReference type="NCBI Taxonomy" id="108571"/>
    <lineage>
        <taxon>Eukaryota</taxon>
        <taxon>Fungi</taxon>
        <taxon>Dikarya</taxon>
        <taxon>Ascomycota</taxon>
        <taxon>Pezizomycotina</taxon>
        <taxon>Leotiomycetes</taxon>
        <taxon>Helotiales</taxon>
        <taxon>Dermateaceae</taxon>
        <taxon>Phlyctema</taxon>
    </lineage>
</organism>
<gene>
    <name evidence="2" type="ORF">PVAG01_00692</name>
</gene>
<sequence>MAPTEETILSTFLLPPAPLPAIISLKAFSEYFPKAQQSSPVVRVLYRDLQHQRARLVDAVTRDIVTEAKRGNVQRRAVIQTRRAAERTELDDEVEVEQALFGQTSNLPFFKPHTLKSILPDLESAVEDVEDEVRRLEEEAEALLLEMKSTIGNLSDLRYGRLANGKLREQVLEGLQSLESACDKT</sequence>
<evidence type="ECO:0000256" key="1">
    <source>
        <dbReference type="SAM" id="Coils"/>
    </source>
</evidence>
<reference evidence="2 3" key="1">
    <citation type="submission" date="2024-06" db="EMBL/GenBank/DDBJ databases">
        <title>Complete genome of Phlyctema vagabunda strain 19-DSS-EL-015.</title>
        <authorList>
            <person name="Fiorenzani C."/>
        </authorList>
    </citation>
    <scope>NUCLEOTIDE SEQUENCE [LARGE SCALE GENOMIC DNA]</scope>
    <source>
        <strain evidence="2 3">19-DSS-EL-015</strain>
    </source>
</reference>
<protein>
    <submittedName>
        <fullName evidence="2">Cnl2 nkp2 family protein</fullName>
    </submittedName>
</protein>